<dbReference type="EMBL" id="MN891675">
    <property type="protein sequence ID" value="QIS31730.1"/>
    <property type="molecule type" value="Genomic_DNA"/>
</dbReference>
<dbReference type="AlphaFoldDB" id="A0A6M3HEC5"/>
<organism evidence="1">
    <name type="scientific">Klebsiella pneumoniae</name>
    <dbReference type="NCBI Taxonomy" id="573"/>
    <lineage>
        <taxon>Bacteria</taxon>
        <taxon>Pseudomonadati</taxon>
        <taxon>Pseudomonadota</taxon>
        <taxon>Gammaproteobacteria</taxon>
        <taxon>Enterobacterales</taxon>
        <taxon>Enterobacteriaceae</taxon>
        <taxon>Klebsiella/Raoultella group</taxon>
        <taxon>Klebsiella</taxon>
        <taxon>Klebsiella pneumoniae complex</taxon>
    </lineage>
</organism>
<protein>
    <submittedName>
        <fullName evidence="1">Uncharacterized protein</fullName>
    </submittedName>
</protein>
<sequence length="66" mass="7449">MIFNIKRIKRTNAVAAKLYYLPMAKLRCPACLKMGVPGKDYLSDLRQLKSLGGLNFCDQDSTHDTD</sequence>
<name>A0A6M3HEC5_KLEPN</name>
<reference evidence="1" key="1">
    <citation type="submission" date="2019-12" db="EMBL/GenBank/DDBJ databases">
        <authorList>
            <person name="Zhou D."/>
        </authorList>
    </citation>
    <scope>NUCLEOTIDE SEQUENCE</scope>
    <source>
        <strain evidence="1">358573</strain>
        <plasmid evidence="1">p358573-KPC</plasmid>
    </source>
</reference>
<geneLocation type="plasmid" evidence="1">
    <name>p358573-KPC</name>
</geneLocation>
<keyword evidence="1" id="KW-0614">Plasmid</keyword>
<accession>A0A6M3HEC5</accession>
<proteinExistence type="predicted"/>
<evidence type="ECO:0000313" key="1">
    <source>
        <dbReference type="EMBL" id="QIS31730.1"/>
    </source>
</evidence>